<evidence type="ECO:0000313" key="3">
    <source>
        <dbReference type="EMBL" id="QFR49448.1"/>
    </source>
</evidence>
<evidence type="ECO:0000313" key="4">
    <source>
        <dbReference type="Proteomes" id="UP000326944"/>
    </source>
</evidence>
<feature type="transmembrane region" description="Helical" evidence="1">
    <location>
        <begin position="200"/>
        <end position="221"/>
    </location>
</feature>
<dbReference type="PANTHER" id="PTHR42208:SF1">
    <property type="entry name" value="HEAVY METAL TRANSPORTER"/>
    <property type="match status" value="1"/>
</dbReference>
<dbReference type="Proteomes" id="UP000326944">
    <property type="component" value="Chromosome"/>
</dbReference>
<keyword evidence="1" id="KW-0812">Transmembrane</keyword>
<feature type="transmembrane region" description="Helical" evidence="1">
    <location>
        <begin position="51"/>
        <end position="71"/>
    </location>
</feature>
<feature type="domain" description="Urease accessory protein UreH-like transmembrane" evidence="2">
    <location>
        <begin position="9"/>
        <end position="214"/>
    </location>
</feature>
<organism evidence="3 4">
    <name type="scientific">Sulfurimonas lithotrophica</name>
    <dbReference type="NCBI Taxonomy" id="2590022"/>
    <lineage>
        <taxon>Bacteria</taxon>
        <taxon>Pseudomonadati</taxon>
        <taxon>Campylobacterota</taxon>
        <taxon>Epsilonproteobacteria</taxon>
        <taxon>Campylobacterales</taxon>
        <taxon>Sulfurimonadaceae</taxon>
        <taxon>Sulfurimonas</taxon>
    </lineage>
</organism>
<dbReference type="OrthoDB" id="9798690at2"/>
<dbReference type="RefSeq" id="WP_152307391.1">
    <property type="nucleotide sequence ID" value="NZ_CP043617.1"/>
</dbReference>
<dbReference type="EMBL" id="CP043617">
    <property type="protein sequence ID" value="QFR49448.1"/>
    <property type="molecule type" value="Genomic_DNA"/>
</dbReference>
<name>A0A5P8P150_9BACT</name>
<accession>A0A5P8P150</accession>
<feature type="transmembrane region" description="Helical" evidence="1">
    <location>
        <begin position="165"/>
        <end position="188"/>
    </location>
</feature>
<keyword evidence="1" id="KW-1133">Transmembrane helix</keyword>
<feature type="transmembrane region" description="Helical" evidence="1">
    <location>
        <begin position="136"/>
        <end position="159"/>
    </location>
</feature>
<dbReference type="Pfam" id="PF13386">
    <property type="entry name" value="DsbD_2"/>
    <property type="match status" value="1"/>
</dbReference>
<keyword evidence="4" id="KW-1185">Reference proteome</keyword>
<protein>
    <submittedName>
        <fullName evidence="3">Sulfite exporter TauE/SafE family protein</fullName>
    </submittedName>
</protein>
<dbReference type="InterPro" id="IPR039447">
    <property type="entry name" value="UreH-like_TM_dom"/>
</dbReference>
<dbReference type="PANTHER" id="PTHR42208">
    <property type="entry name" value="HEAVY METAL TRANSPORTER-RELATED"/>
    <property type="match status" value="1"/>
</dbReference>
<reference evidence="3 4" key="1">
    <citation type="submission" date="2019-09" db="EMBL/GenBank/DDBJ databases">
        <title>Sulfurimonas gotlandica sp. nov., a chemoautotrophic and psychrotolerant epsilonproteobacterium isolated from a pelagic redoxcline, and an emended description of the genus Sulfurimonas.</title>
        <authorList>
            <person name="Wang S."/>
            <person name="Jiang L."/>
            <person name="Shao S."/>
        </authorList>
    </citation>
    <scope>NUCLEOTIDE SEQUENCE [LARGE SCALE GENOMIC DNA]</scope>
    <source>
        <strain evidence="3 4">GYSZ_1</strain>
    </source>
</reference>
<keyword evidence="1" id="KW-0472">Membrane</keyword>
<evidence type="ECO:0000259" key="2">
    <source>
        <dbReference type="Pfam" id="PF13386"/>
    </source>
</evidence>
<sequence length="235" mass="24983">MESVNLLTIISIAFLGSFGHCIGMCGGIVMAYSNIKIDPASTKVSKSIAHLLYSLGRVSTYSILGAVFGYLGGVVVFSNTANGVLLIIAGVAMIVAGLSLMGKMKSLSIGGKSFSDTKFYKNSFTKIMNSKSNMSFYLLGMLNGLLPCGFVYFFAITAASTADPLYGALVMAVFGLSTIPAMFGLGTLSSLNLATNFRNMLVSLASIAVLFYGVFTIYNGYDYITNPQKTLRDCH</sequence>
<proteinExistence type="predicted"/>
<feature type="transmembrane region" description="Helical" evidence="1">
    <location>
        <begin position="83"/>
        <end position="102"/>
    </location>
</feature>
<dbReference type="AlphaFoldDB" id="A0A5P8P150"/>
<feature type="transmembrane region" description="Helical" evidence="1">
    <location>
        <begin position="6"/>
        <end position="30"/>
    </location>
</feature>
<evidence type="ECO:0000256" key="1">
    <source>
        <dbReference type="SAM" id="Phobius"/>
    </source>
</evidence>
<dbReference type="KEGG" id="sulg:FJR48_06785"/>
<gene>
    <name evidence="3" type="ORF">FJR48_06785</name>
</gene>